<evidence type="ECO:0000259" key="2">
    <source>
        <dbReference type="Pfam" id="PF13462"/>
    </source>
</evidence>
<dbReference type="Gene3D" id="3.40.30.10">
    <property type="entry name" value="Glutaredoxin"/>
    <property type="match status" value="1"/>
</dbReference>
<dbReference type="InterPro" id="IPR012336">
    <property type="entry name" value="Thioredoxin-like_fold"/>
</dbReference>
<name>A0A1C9V3R8_9MONI</name>
<dbReference type="CDD" id="cd02972">
    <property type="entry name" value="DsbA_family"/>
    <property type="match status" value="1"/>
</dbReference>
<dbReference type="InterPro" id="IPR036249">
    <property type="entry name" value="Thioredoxin-like_sf"/>
</dbReference>
<accession>A0A1C9V3R8</accession>
<proteinExistence type="evidence at transcript level"/>
<keyword evidence="1" id="KW-0732">Signal</keyword>
<dbReference type="PANTHER" id="PTHR33875">
    <property type="entry name" value="OS09G0542200 PROTEIN"/>
    <property type="match status" value="1"/>
</dbReference>
<sequence length="224" mass="24701">MGTSTWVVWSILLLAVAQVAGSIPIPRRYDGFVFNASSSSSPVLLEAFFDPLCPDSADAWPVVKKIAQYFQDDLLLIVHPFPLPYHHNAYFASRALHIINNLNSSLTYPLLELFFENQDSFSTSETLAEAPSSVVDRIVQLAADSLNELVSSDFESQFKAGFSDTGTDLITRVSFKFGCSRVVVGTPYFFVNGIPLYDADSAWTFSEWAEIIEPLTGAQKIALA</sequence>
<organism evidence="3">
    <name type="scientific">Davallia tyermanii</name>
    <dbReference type="NCBI Taxonomy" id="328207"/>
    <lineage>
        <taxon>Eukaryota</taxon>
        <taxon>Viridiplantae</taxon>
        <taxon>Streptophyta</taxon>
        <taxon>Embryophyta</taxon>
        <taxon>Tracheophyta</taxon>
        <taxon>Polypodiopsida</taxon>
        <taxon>Polypodiidae</taxon>
        <taxon>Polypodiales</taxon>
        <taxon>Polypodiineae</taxon>
        <taxon>Davalliaceae</taxon>
        <taxon>Davallia</taxon>
        <taxon>Davallia sect. Trogostolon</taxon>
    </lineage>
</organism>
<feature type="domain" description="Thioredoxin-like fold" evidence="2">
    <location>
        <begin position="39"/>
        <end position="212"/>
    </location>
</feature>
<dbReference type="Pfam" id="PF13462">
    <property type="entry name" value="Thioredoxin_4"/>
    <property type="match status" value="1"/>
</dbReference>
<protein>
    <recommendedName>
        <fullName evidence="2">Thioredoxin-like fold domain-containing protein</fullName>
    </recommendedName>
</protein>
<evidence type="ECO:0000313" key="3">
    <source>
        <dbReference type="EMBL" id="AOS49624.1"/>
    </source>
</evidence>
<dbReference type="EMBL" id="KT818579">
    <property type="protein sequence ID" value="AOS49624.1"/>
    <property type="molecule type" value="mRNA"/>
</dbReference>
<dbReference type="PANTHER" id="PTHR33875:SF2">
    <property type="entry name" value="ACR183CP"/>
    <property type="match status" value="1"/>
</dbReference>
<reference evidence="3" key="1">
    <citation type="submission" date="2015-09" db="EMBL/GenBank/DDBJ databases">
        <title>Unique and novel enzymes catalyze cyanide release from fern.</title>
        <authorList>
            <person name="Lanfranchi E."/>
            <person name="Winkler M."/>
            <person name="Pavkov-Keller T."/>
            <person name="Diepold M."/>
            <person name="Steiner K."/>
            <person name="Darnhofer B."/>
            <person name="Hartler J."/>
            <person name="Van Den Bergh T."/>
            <person name="Joosten H.J."/>
            <person name="Gruber-Khadjawi M."/>
            <person name="Thallinger G.G."/>
            <person name="Birner-Gruenberger R."/>
            <person name="Gruber K."/>
            <person name="Glieder A."/>
        </authorList>
    </citation>
    <scope>NUCLEOTIDE SEQUENCE</scope>
</reference>
<dbReference type="AlphaFoldDB" id="A0A1C9V3R8"/>
<dbReference type="SUPFAM" id="SSF52833">
    <property type="entry name" value="Thioredoxin-like"/>
    <property type="match status" value="1"/>
</dbReference>
<feature type="chain" id="PRO_5008894835" description="Thioredoxin-like fold domain-containing protein" evidence="1">
    <location>
        <begin position="22"/>
        <end position="224"/>
    </location>
</feature>
<feature type="signal peptide" evidence="1">
    <location>
        <begin position="1"/>
        <end position="21"/>
    </location>
</feature>
<evidence type="ECO:0000256" key="1">
    <source>
        <dbReference type="SAM" id="SignalP"/>
    </source>
</evidence>